<dbReference type="EMBL" id="FRAS01000024">
    <property type="protein sequence ID" value="SHL88369.1"/>
    <property type="molecule type" value="Genomic_DNA"/>
</dbReference>
<evidence type="ECO:0000313" key="2">
    <source>
        <dbReference type="Proteomes" id="UP000183947"/>
    </source>
</evidence>
<dbReference type="AlphaFoldDB" id="A0A1M7EAH0"/>
<name>A0A1M7EAH0_9BACT</name>
<dbReference type="OrthoDB" id="881927at2"/>
<dbReference type="Proteomes" id="UP000183947">
    <property type="component" value="Unassembled WGS sequence"/>
</dbReference>
<evidence type="ECO:0000313" key="1">
    <source>
        <dbReference type="EMBL" id="SHL88369.1"/>
    </source>
</evidence>
<accession>A0A1M7EAH0</accession>
<protein>
    <submittedName>
        <fullName evidence="1">Uncharacterized protein</fullName>
    </submittedName>
</protein>
<gene>
    <name evidence="1" type="ORF">SAMN02746009_03561</name>
</gene>
<dbReference type="RefSeq" id="WP_073288039.1">
    <property type="nucleotide sequence ID" value="NZ_FRAS01000024.1"/>
</dbReference>
<reference evidence="2" key="1">
    <citation type="submission" date="2016-11" db="EMBL/GenBank/DDBJ databases">
        <authorList>
            <person name="Varghese N."/>
            <person name="Submissions S."/>
        </authorList>
    </citation>
    <scope>NUCLEOTIDE SEQUENCE [LARGE SCALE GENOMIC DNA]</scope>
    <source>
        <strain evidence="2">DSM 18569</strain>
    </source>
</reference>
<organism evidence="1 2">
    <name type="scientific">Hymenobacter psychrotolerans DSM 18569</name>
    <dbReference type="NCBI Taxonomy" id="1121959"/>
    <lineage>
        <taxon>Bacteria</taxon>
        <taxon>Pseudomonadati</taxon>
        <taxon>Bacteroidota</taxon>
        <taxon>Cytophagia</taxon>
        <taxon>Cytophagales</taxon>
        <taxon>Hymenobacteraceae</taxon>
        <taxon>Hymenobacter</taxon>
    </lineage>
</organism>
<sequence>MTIQEELHPLQQPTPATLPLSRALRTLYRSAHPVRHTAPYAAARLARIADQAEYFLQQWPDEQWPADLHASQPLPAKAVLLAWLGKVRQETAAHTASTAPWPYASWRQASTTLLAALAPFT</sequence>
<keyword evidence="2" id="KW-1185">Reference proteome</keyword>
<proteinExistence type="predicted"/>